<dbReference type="EMBL" id="CAJOBE010020371">
    <property type="protein sequence ID" value="CAF4236059.1"/>
    <property type="molecule type" value="Genomic_DNA"/>
</dbReference>
<gene>
    <name evidence="1" type="ORF">FNK824_LOCUS37939</name>
</gene>
<proteinExistence type="predicted"/>
<evidence type="ECO:0000313" key="2">
    <source>
        <dbReference type="Proteomes" id="UP000663874"/>
    </source>
</evidence>
<comment type="caution">
    <text evidence="1">The sequence shown here is derived from an EMBL/GenBank/DDBJ whole genome shotgun (WGS) entry which is preliminary data.</text>
</comment>
<evidence type="ECO:0000313" key="1">
    <source>
        <dbReference type="EMBL" id="CAF4236059.1"/>
    </source>
</evidence>
<protein>
    <submittedName>
        <fullName evidence="1">Uncharacterized protein</fullName>
    </submittedName>
</protein>
<dbReference type="Proteomes" id="UP000663874">
    <property type="component" value="Unassembled WGS sequence"/>
</dbReference>
<reference evidence="1" key="1">
    <citation type="submission" date="2021-02" db="EMBL/GenBank/DDBJ databases">
        <authorList>
            <person name="Nowell W R."/>
        </authorList>
    </citation>
    <scope>NUCLEOTIDE SEQUENCE</scope>
</reference>
<dbReference type="AlphaFoldDB" id="A0A820DSK5"/>
<feature type="non-terminal residue" evidence="1">
    <location>
        <position position="1"/>
    </location>
</feature>
<sequence length="61" mass="6404">TGSLPLIRVIEGQTAIIQIPAADWDRTDDIRCRWASSSGAAGDECATICNNLPSAILSSSD</sequence>
<organism evidence="1 2">
    <name type="scientific">Rotaria sordida</name>
    <dbReference type="NCBI Taxonomy" id="392033"/>
    <lineage>
        <taxon>Eukaryota</taxon>
        <taxon>Metazoa</taxon>
        <taxon>Spiralia</taxon>
        <taxon>Gnathifera</taxon>
        <taxon>Rotifera</taxon>
        <taxon>Eurotatoria</taxon>
        <taxon>Bdelloidea</taxon>
        <taxon>Philodinida</taxon>
        <taxon>Philodinidae</taxon>
        <taxon>Rotaria</taxon>
    </lineage>
</organism>
<name>A0A820DSK5_9BILA</name>
<accession>A0A820DSK5</accession>